<keyword evidence="2" id="KW-1185">Reference proteome</keyword>
<proteinExistence type="predicted"/>
<sequence length="149" mass="17293">MSMIIVRFTRLPTPPLTVNASNAHEYEPWYEAIQTQWEPSVTEAWKTLSTHIQSSIHNHYRHYKYWNYKICKMDIRWKLGRGQNAPQVLYEYGVNDEYLKLHEGQHARIVTALALQNRASGDFMCVTYQAGPSSQGQLGVVSFMELEKA</sequence>
<protein>
    <submittedName>
        <fullName evidence="1">Uncharacterized protein</fullName>
    </submittedName>
</protein>
<evidence type="ECO:0000313" key="2">
    <source>
        <dbReference type="Proteomes" id="UP000308671"/>
    </source>
</evidence>
<dbReference type="Proteomes" id="UP000308671">
    <property type="component" value="Unassembled WGS sequence"/>
</dbReference>
<accession>A0A4S8RDB9</accession>
<dbReference type="EMBL" id="PQXL01000079">
    <property type="protein sequence ID" value="THV52419.1"/>
    <property type="molecule type" value="Genomic_DNA"/>
</dbReference>
<reference evidence="1 2" key="1">
    <citation type="submission" date="2017-12" db="EMBL/GenBank/DDBJ databases">
        <title>Comparative genomics of Botrytis spp.</title>
        <authorList>
            <person name="Valero-Jimenez C.A."/>
            <person name="Tapia P."/>
            <person name="Veloso J."/>
            <person name="Silva-Moreno E."/>
            <person name="Staats M."/>
            <person name="Valdes J.H."/>
            <person name="Van Kan J.A.L."/>
        </authorList>
    </citation>
    <scope>NUCLEOTIDE SEQUENCE [LARGE SCALE GENOMIC DNA]</scope>
    <source>
        <strain evidence="1 2">MUCL435</strain>
    </source>
</reference>
<gene>
    <name evidence="1" type="ORF">BGAL_0079g00050</name>
</gene>
<comment type="caution">
    <text evidence="1">The sequence shown here is derived from an EMBL/GenBank/DDBJ whole genome shotgun (WGS) entry which is preliminary data.</text>
</comment>
<evidence type="ECO:0000313" key="1">
    <source>
        <dbReference type="EMBL" id="THV52419.1"/>
    </source>
</evidence>
<name>A0A4S8RDB9_9HELO</name>
<dbReference type="OrthoDB" id="3495073at2759"/>
<dbReference type="AlphaFoldDB" id="A0A4S8RDB9"/>
<organism evidence="1 2">
    <name type="scientific">Botrytis galanthina</name>
    <dbReference type="NCBI Taxonomy" id="278940"/>
    <lineage>
        <taxon>Eukaryota</taxon>
        <taxon>Fungi</taxon>
        <taxon>Dikarya</taxon>
        <taxon>Ascomycota</taxon>
        <taxon>Pezizomycotina</taxon>
        <taxon>Leotiomycetes</taxon>
        <taxon>Helotiales</taxon>
        <taxon>Sclerotiniaceae</taxon>
        <taxon>Botrytis</taxon>
    </lineage>
</organism>